<protein>
    <submittedName>
        <fullName evidence="1">Uncharacterized protein</fullName>
    </submittedName>
</protein>
<accession>A0A6A5Z4H5</accession>
<dbReference type="EMBL" id="ML977328">
    <property type="protein sequence ID" value="KAF2113221.1"/>
    <property type="molecule type" value="Genomic_DNA"/>
</dbReference>
<gene>
    <name evidence="1" type="ORF">BDV96DRAFT_688823</name>
</gene>
<evidence type="ECO:0000313" key="2">
    <source>
        <dbReference type="Proteomes" id="UP000799770"/>
    </source>
</evidence>
<proteinExistence type="predicted"/>
<keyword evidence="2" id="KW-1185">Reference proteome</keyword>
<dbReference type="AlphaFoldDB" id="A0A6A5Z4H5"/>
<sequence length="194" mass="21613">MTSFSIQFTTDTQNAGFITKRSILQTRLDSRLNYRSLFTWRNYVDSQDPSLVCLPDIEVRVQAYFLTWLEKGTFDFPASGHHTNITQMLVILYNYGLSHGLTQLHNDAISAIVADTQAAGGLTQEKNAAITNNTNQGCSLQIALSQYLHPAAPTQAPSTHPPGQQLAFRFALANNLRTTSYTVPIDNEDIEMED</sequence>
<dbReference type="Proteomes" id="UP000799770">
    <property type="component" value="Unassembled WGS sequence"/>
</dbReference>
<evidence type="ECO:0000313" key="1">
    <source>
        <dbReference type="EMBL" id="KAF2113221.1"/>
    </source>
</evidence>
<organism evidence="1 2">
    <name type="scientific">Lophiotrema nucula</name>
    <dbReference type="NCBI Taxonomy" id="690887"/>
    <lineage>
        <taxon>Eukaryota</taxon>
        <taxon>Fungi</taxon>
        <taxon>Dikarya</taxon>
        <taxon>Ascomycota</taxon>
        <taxon>Pezizomycotina</taxon>
        <taxon>Dothideomycetes</taxon>
        <taxon>Pleosporomycetidae</taxon>
        <taxon>Pleosporales</taxon>
        <taxon>Lophiotremataceae</taxon>
        <taxon>Lophiotrema</taxon>
    </lineage>
</organism>
<name>A0A6A5Z4H5_9PLEO</name>
<reference evidence="1" key="1">
    <citation type="journal article" date="2020" name="Stud. Mycol.">
        <title>101 Dothideomycetes genomes: a test case for predicting lifestyles and emergence of pathogens.</title>
        <authorList>
            <person name="Haridas S."/>
            <person name="Albert R."/>
            <person name="Binder M."/>
            <person name="Bloem J."/>
            <person name="Labutti K."/>
            <person name="Salamov A."/>
            <person name="Andreopoulos B."/>
            <person name="Baker S."/>
            <person name="Barry K."/>
            <person name="Bills G."/>
            <person name="Bluhm B."/>
            <person name="Cannon C."/>
            <person name="Castanera R."/>
            <person name="Culley D."/>
            <person name="Daum C."/>
            <person name="Ezra D."/>
            <person name="Gonzalez J."/>
            <person name="Henrissat B."/>
            <person name="Kuo A."/>
            <person name="Liang C."/>
            <person name="Lipzen A."/>
            <person name="Lutzoni F."/>
            <person name="Magnuson J."/>
            <person name="Mondo S."/>
            <person name="Nolan M."/>
            <person name="Ohm R."/>
            <person name="Pangilinan J."/>
            <person name="Park H.-J."/>
            <person name="Ramirez L."/>
            <person name="Alfaro M."/>
            <person name="Sun H."/>
            <person name="Tritt A."/>
            <person name="Yoshinaga Y."/>
            <person name="Zwiers L.-H."/>
            <person name="Turgeon B."/>
            <person name="Goodwin S."/>
            <person name="Spatafora J."/>
            <person name="Crous P."/>
            <person name="Grigoriev I."/>
        </authorList>
    </citation>
    <scope>NUCLEOTIDE SEQUENCE</scope>
    <source>
        <strain evidence="1">CBS 627.86</strain>
    </source>
</reference>